<dbReference type="Proteomes" id="UP000654075">
    <property type="component" value="Unassembled WGS sequence"/>
</dbReference>
<evidence type="ECO:0000313" key="2">
    <source>
        <dbReference type="EMBL" id="CAE8657662.1"/>
    </source>
</evidence>
<name>A0A813FJZ2_POLGL</name>
<proteinExistence type="predicted"/>
<gene>
    <name evidence="1" type="ORF">PGLA1383_LOCUS30870</name>
    <name evidence="2" type="ORF">PGLA2088_LOCUS12946</name>
</gene>
<accession>A0A813FJZ2</accession>
<organism evidence="1 3">
    <name type="scientific">Polarella glacialis</name>
    <name type="common">Dinoflagellate</name>
    <dbReference type="NCBI Taxonomy" id="89957"/>
    <lineage>
        <taxon>Eukaryota</taxon>
        <taxon>Sar</taxon>
        <taxon>Alveolata</taxon>
        <taxon>Dinophyceae</taxon>
        <taxon>Suessiales</taxon>
        <taxon>Suessiaceae</taxon>
        <taxon>Polarella</taxon>
    </lineage>
</organism>
<dbReference type="AlphaFoldDB" id="A0A813FJZ2"/>
<dbReference type="Proteomes" id="UP000626109">
    <property type="component" value="Unassembled WGS sequence"/>
</dbReference>
<dbReference type="OrthoDB" id="193865at2759"/>
<evidence type="ECO:0000313" key="1">
    <source>
        <dbReference type="EMBL" id="CAE8613087.1"/>
    </source>
</evidence>
<reference evidence="1" key="1">
    <citation type="submission" date="2021-02" db="EMBL/GenBank/DDBJ databases">
        <authorList>
            <person name="Dougan E. K."/>
            <person name="Rhodes N."/>
            <person name="Thang M."/>
            <person name="Chan C."/>
        </authorList>
    </citation>
    <scope>NUCLEOTIDE SEQUENCE</scope>
</reference>
<comment type="caution">
    <text evidence="1">The sequence shown here is derived from an EMBL/GenBank/DDBJ whole genome shotgun (WGS) entry which is preliminary data.</text>
</comment>
<keyword evidence="3" id="KW-1185">Reference proteome</keyword>
<dbReference type="EMBL" id="CAJNNW010015384">
    <property type="protein sequence ID" value="CAE8657662.1"/>
    <property type="molecule type" value="Genomic_DNA"/>
</dbReference>
<evidence type="ECO:0000313" key="3">
    <source>
        <dbReference type="Proteomes" id="UP000654075"/>
    </source>
</evidence>
<sequence>MAYSDPGYESEDQIDYFEGTEGLVQVFEFDYDKTLAFRWDVANKSYLAMLPLPCCCCCAWSAMPCWCTCAKPNMEDAIRCQHVCVTQDGIRYVEDKHKTGCRLDCQDSGKVTKTVPFDKLTDCDIEEPAGASGPICCMVDNVLYKVNIDTASSGGSNEAGVVRHEMILVGLKDPHGFKSMVWAMKRSGAGFGAAAMPAPLRRQRWRACSHC</sequence>
<dbReference type="EMBL" id="CAJNNV010025199">
    <property type="protein sequence ID" value="CAE8613087.1"/>
    <property type="molecule type" value="Genomic_DNA"/>
</dbReference>
<protein>
    <submittedName>
        <fullName evidence="1">Uncharacterized protein</fullName>
    </submittedName>
</protein>